<accession>F4PST7</accession>
<dbReference type="EMBL" id="GL883010">
    <property type="protein sequence ID" value="EGG21565.1"/>
    <property type="molecule type" value="Genomic_DNA"/>
</dbReference>
<dbReference type="KEGG" id="dfa:DFA_01451"/>
<organism evidence="2 3">
    <name type="scientific">Cavenderia fasciculata</name>
    <name type="common">Slime mold</name>
    <name type="synonym">Dictyostelium fasciculatum</name>
    <dbReference type="NCBI Taxonomy" id="261658"/>
    <lineage>
        <taxon>Eukaryota</taxon>
        <taxon>Amoebozoa</taxon>
        <taxon>Evosea</taxon>
        <taxon>Eumycetozoa</taxon>
        <taxon>Dictyostelia</taxon>
        <taxon>Acytosteliales</taxon>
        <taxon>Cavenderiaceae</taxon>
        <taxon>Cavenderia</taxon>
    </lineage>
</organism>
<feature type="transmembrane region" description="Helical" evidence="1">
    <location>
        <begin position="203"/>
        <end position="222"/>
    </location>
</feature>
<dbReference type="Proteomes" id="UP000007797">
    <property type="component" value="Unassembled WGS sequence"/>
</dbReference>
<dbReference type="AlphaFoldDB" id="F4PST7"/>
<dbReference type="RefSeq" id="XP_004359415.1">
    <property type="nucleotide sequence ID" value="XM_004359358.1"/>
</dbReference>
<evidence type="ECO:0000256" key="1">
    <source>
        <dbReference type="SAM" id="Phobius"/>
    </source>
</evidence>
<evidence type="ECO:0008006" key="4">
    <source>
        <dbReference type="Google" id="ProtNLM"/>
    </source>
</evidence>
<keyword evidence="1" id="KW-0472">Membrane</keyword>
<feature type="transmembrane region" description="Helical" evidence="1">
    <location>
        <begin position="140"/>
        <end position="158"/>
    </location>
</feature>
<evidence type="ECO:0000313" key="2">
    <source>
        <dbReference type="EMBL" id="EGG21565.1"/>
    </source>
</evidence>
<keyword evidence="1" id="KW-0812">Transmembrane</keyword>
<feature type="transmembrane region" description="Helical" evidence="1">
    <location>
        <begin position="178"/>
        <end position="197"/>
    </location>
</feature>
<name>F4PST7_CACFS</name>
<sequence>MYSQTEILEKWQVRQIPYQDIMNAMLVYQISQPTCYVLACAILETMTKRKDTIEPFIARGMTTLVGHYLAREFKSEYAKLRAYWTQIATEIYPYRFKFNMSPFDRMYIEVYYHKRHHLWIPQEYRITPHKILNDMLSDGGALYFGFIAPCNILCGKLLNPKRLSYLFYKPVESTTARYMLYSTYTSTLLMFYSFFIPGGKGKLYLIGSLLFSTTLNSFFTTLRSHQLQSGSLYKEFKQLYQTSPIINGSTFFDNQKSISIVKDKSQILNHHF</sequence>
<keyword evidence="3" id="KW-1185">Reference proteome</keyword>
<dbReference type="GeneID" id="14873116"/>
<gene>
    <name evidence="2" type="ORF">DFA_01451</name>
</gene>
<evidence type="ECO:0000313" key="3">
    <source>
        <dbReference type="Proteomes" id="UP000007797"/>
    </source>
</evidence>
<protein>
    <recommendedName>
        <fullName evidence="4">Transmembrane protein</fullName>
    </recommendedName>
</protein>
<proteinExistence type="predicted"/>
<reference evidence="3" key="1">
    <citation type="journal article" date="2011" name="Genome Res.">
        <title>Phylogeny-wide analysis of social amoeba genomes highlights ancient origins for complex intercellular communication.</title>
        <authorList>
            <person name="Heidel A.J."/>
            <person name="Lawal H.M."/>
            <person name="Felder M."/>
            <person name="Schilde C."/>
            <person name="Helps N.R."/>
            <person name="Tunggal B."/>
            <person name="Rivero F."/>
            <person name="John U."/>
            <person name="Schleicher M."/>
            <person name="Eichinger L."/>
            <person name="Platzer M."/>
            <person name="Noegel A.A."/>
            <person name="Schaap P."/>
            <person name="Gloeckner G."/>
        </authorList>
    </citation>
    <scope>NUCLEOTIDE SEQUENCE [LARGE SCALE GENOMIC DNA]</scope>
    <source>
        <strain evidence="3">SH3</strain>
    </source>
</reference>
<keyword evidence="1" id="KW-1133">Transmembrane helix</keyword>